<dbReference type="RefSeq" id="WP_380051076.1">
    <property type="nucleotide sequence ID" value="NZ_JBHLTC010000030.1"/>
</dbReference>
<protein>
    <submittedName>
        <fullName evidence="1">Uncharacterized protein</fullName>
    </submittedName>
</protein>
<proteinExistence type="predicted"/>
<name>A0ABV6QQL7_9ACTN</name>
<reference evidence="1 2" key="1">
    <citation type="submission" date="2024-09" db="EMBL/GenBank/DDBJ databases">
        <authorList>
            <person name="Sun Q."/>
            <person name="Mori K."/>
        </authorList>
    </citation>
    <scope>NUCLEOTIDE SEQUENCE [LARGE SCALE GENOMIC DNA]</scope>
    <source>
        <strain evidence="1 2">CGMCC 1.15906</strain>
    </source>
</reference>
<sequence>MTMADFGQLYSVAARMLGAQGSPTWREDRWPAQRRVTFTELEAELTGAGFENSGDPARDLVTIGATFPVAAISLTEYVQADPEGVDDPLVLAGPLHTAISGALDELAARLAPGRPDVAIGSAGAEASESLQELATAIRAGLDQPPSAPRRILADSVPVSADPATHERLAAFAKTAADAVPAPDELGDDFSVRYDVAVAAADLRALVAGENVPAWRERQPGIEADRHLVTAYRWEGAEGRPVDLAEWAAELREALSAAGAPWRPTPDKPVPAESAEKAWILYPKRQALVTADLLDELAVRLAPGAKVGLIHFSSYPLQQFIAHTLRAGTTEI</sequence>
<gene>
    <name evidence="1" type="ORF">ACFFGN_22850</name>
</gene>
<evidence type="ECO:0000313" key="1">
    <source>
        <dbReference type="EMBL" id="MFC0626938.1"/>
    </source>
</evidence>
<comment type="caution">
    <text evidence="1">The sequence shown here is derived from an EMBL/GenBank/DDBJ whole genome shotgun (WGS) entry which is preliminary data.</text>
</comment>
<dbReference type="Proteomes" id="UP001589890">
    <property type="component" value="Unassembled WGS sequence"/>
</dbReference>
<dbReference type="EMBL" id="JBHLTC010000030">
    <property type="protein sequence ID" value="MFC0626938.1"/>
    <property type="molecule type" value="Genomic_DNA"/>
</dbReference>
<organism evidence="1 2">
    <name type="scientific">Kribbella deserti</name>
    <dbReference type="NCBI Taxonomy" id="1926257"/>
    <lineage>
        <taxon>Bacteria</taxon>
        <taxon>Bacillati</taxon>
        <taxon>Actinomycetota</taxon>
        <taxon>Actinomycetes</taxon>
        <taxon>Propionibacteriales</taxon>
        <taxon>Kribbellaceae</taxon>
        <taxon>Kribbella</taxon>
    </lineage>
</organism>
<accession>A0ABV6QQL7</accession>
<keyword evidence="2" id="KW-1185">Reference proteome</keyword>
<evidence type="ECO:0000313" key="2">
    <source>
        <dbReference type="Proteomes" id="UP001589890"/>
    </source>
</evidence>